<dbReference type="InterPro" id="IPR006015">
    <property type="entry name" value="Universal_stress_UspA"/>
</dbReference>
<keyword evidence="4" id="KW-1185">Reference proteome</keyword>
<dbReference type="Proteomes" id="UP000199603">
    <property type="component" value="Unassembled WGS sequence"/>
</dbReference>
<dbReference type="AlphaFoldDB" id="A0A1G6WAD9"/>
<protein>
    <submittedName>
        <fullName evidence="3">Nucleotide-binding universal stress protein, UspA family</fullName>
    </submittedName>
</protein>
<dbReference type="PANTHER" id="PTHR46268:SF15">
    <property type="entry name" value="UNIVERSAL STRESS PROTEIN HP_0031"/>
    <property type="match status" value="1"/>
</dbReference>
<evidence type="ECO:0000313" key="3">
    <source>
        <dbReference type="EMBL" id="SDD62026.1"/>
    </source>
</evidence>
<name>A0A1G6WAD9_9GAMM</name>
<feature type="domain" description="UspA" evidence="2">
    <location>
        <begin position="214"/>
        <end position="293"/>
    </location>
</feature>
<accession>A0A1G6WAD9</accession>
<dbReference type="CDD" id="cd00293">
    <property type="entry name" value="USP-like"/>
    <property type="match status" value="1"/>
</dbReference>
<evidence type="ECO:0000259" key="2">
    <source>
        <dbReference type="Pfam" id="PF00582"/>
    </source>
</evidence>
<dbReference type="Gene3D" id="3.40.50.12370">
    <property type="match status" value="1"/>
</dbReference>
<dbReference type="PANTHER" id="PTHR46268">
    <property type="entry name" value="STRESS RESPONSE PROTEIN NHAX"/>
    <property type="match status" value="1"/>
</dbReference>
<proteinExistence type="inferred from homology"/>
<dbReference type="PRINTS" id="PR01438">
    <property type="entry name" value="UNVRSLSTRESS"/>
</dbReference>
<dbReference type="InterPro" id="IPR006016">
    <property type="entry name" value="UspA"/>
</dbReference>
<evidence type="ECO:0000313" key="4">
    <source>
        <dbReference type="Proteomes" id="UP000199603"/>
    </source>
</evidence>
<dbReference type="SUPFAM" id="SSF52402">
    <property type="entry name" value="Adenine nucleotide alpha hydrolases-like"/>
    <property type="match status" value="2"/>
</dbReference>
<evidence type="ECO:0000256" key="1">
    <source>
        <dbReference type="ARBA" id="ARBA00008791"/>
    </source>
</evidence>
<reference evidence="3 4" key="1">
    <citation type="submission" date="2016-10" db="EMBL/GenBank/DDBJ databases">
        <authorList>
            <person name="de Groot N.N."/>
        </authorList>
    </citation>
    <scope>NUCLEOTIDE SEQUENCE [LARGE SCALE GENOMIC DNA]</scope>
    <source>
        <strain evidence="3 4">DSM 16957</strain>
    </source>
</reference>
<organism evidence="3 4">
    <name type="scientific">Aquimonas voraii</name>
    <dbReference type="NCBI Taxonomy" id="265719"/>
    <lineage>
        <taxon>Bacteria</taxon>
        <taxon>Pseudomonadati</taxon>
        <taxon>Pseudomonadota</taxon>
        <taxon>Gammaproteobacteria</taxon>
        <taxon>Lysobacterales</taxon>
        <taxon>Lysobacteraceae</taxon>
        <taxon>Aquimonas</taxon>
    </lineage>
</organism>
<sequence>MNTTVLPNAEGRVLAAVDASLYGASVTDHAAWAAARLGASVDFLHVLDREEQPPALTDMSGSLVLGAQETLLKELTEADAQRSRLNRERGRVLLQAAAERARAAGAKVAETRLRHDHLLDALVELEPGVRLFVLGKRGEHADFAKGHLGGHLERVVRAVRHPLLVASRAFRPIARVMLAFDGSPTVLKGVEMLAASPLLRGLPIVLQVAGEASESLQRALSDAGARLQAAGFEVDAAITPGHPEAVLAEAVRAQAIDLLVMGAYGHSRIRQLFVGSTTTALLRACQIPVLLLR</sequence>
<dbReference type="RefSeq" id="WP_176764103.1">
    <property type="nucleotide sequence ID" value="NZ_FNAG01000004.1"/>
</dbReference>
<dbReference type="EMBL" id="FNAG01000004">
    <property type="protein sequence ID" value="SDD62026.1"/>
    <property type="molecule type" value="Genomic_DNA"/>
</dbReference>
<gene>
    <name evidence="3" type="ORF">SAMN04488509_104182</name>
</gene>
<feature type="domain" description="UspA" evidence="2">
    <location>
        <begin position="12"/>
        <end position="165"/>
    </location>
</feature>
<dbReference type="Pfam" id="PF00582">
    <property type="entry name" value="Usp"/>
    <property type="match status" value="2"/>
</dbReference>
<dbReference type="STRING" id="265719.SAMN04488509_104182"/>
<comment type="similarity">
    <text evidence="1">Belongs to the universal stress protein A family.</text>
</comment>